<organism evidence="2 3">
    <name type="scientific">Lactuca saligna</name>
    <name type="common">Willowleaf lettuce</name>
    <dbReference type="NCBI Taxonomy" id="75948"/>
    <lineage>
        <taxon>Eukaryota</taxon>
        <taxon>Viridiplantae</taxon>
        <taxon>Streptophyta</taxon>
        <taxon>Embryophyta</taxon>
        <taxon>Tracheophyta</taxon>
        <taxon>Spermatophyta</taxon>
        <taxon>Magnoliopsida</taxon>
        <taxon>eudicotyledons</taxon>
        <taxon>Gunneridae</taxon>
        <taxon>Pentapetalae</taxon>
        <taxon>asterids</taxon>
        <taxon>campanulids</taxon>
        <taxon>Asterales</taxon>
        <taxon>Asteraceae</taxon>
        <taxon>Cichorioideae</taxon>
        <taxon>Cichorieae</taxon>
        <taxon>Lactucinae</taxon>
        <taxon>Lactuca</taxon>
    </lineage>
</organism>
<reference evidence="2" key="1">
    <citation type="submission" date="2023-04" db="EMBL/GenBank/DDBJ databases">
        <authorList>
            <person name="Vijverberg K."/>
            <person name="Xiong W."/>
            <person name="Schranz E."/>
        </authorList>
    </citation>
    <scope>NUCLEOTIDE SEQUENCE</scope>
</reference>
<dbReference type="EMBL" id="OX465085">
    <property type="protein sequence ID" value="CAI9303671.1"/>
    <property type="molecule type" value="Genomic_DNA"/>
</dbReference>
<feature type="compositionally biased region" description="Basic residues" evidence="1">
    <location>
        <begin position="130"/>
        <end position="145"/>
    </location>
</feature>
<evidence type="ECO:0000313" key="2">
    <source>
        <dbReference type="EMBL" id="CAI9303671.1"/>
    </source>
</evidence>
<accession>A0AA36ENB2</accession>
<sequence>MGYKFEENTEPNLSRNGKACLPTPWHFLSFFFTRCLYGSVDGHICSKIDLLIVMYGLFYDINVDYAYILWEDFLTFFPELKNKFLIHHPRWWSIIIHDVINNRNLTLEKTPKAHYHCTCELLCLRKKKRKHSDHASKKSAKKKKRLNSDQPPSIPSPIISNDNLGVDLDEPTSPPKFAPVSSASFQSIL</sequence>
<protein>
    <submittedName>
        <fullName evidence="2">Uncharacterized protein</fullName>
    </submittedName>
</protein>
<keyword evidence="3" id="KW-1185">Reference proteome</keyword>
<evidence type="ECO:0000313" key="3">
    <source>
        <dbReference type="Proteomes" id="UP001177003"/>
    </source>
</evidence>
<gene>
    <name evidence="2" type="ORF">LSALG_LOCUS42092</name>
</gene>
<dbReference type="AlphaFoldDB" id="A0AA36ENB2"/>
<proteinExistence type="predicted"/>
<evidence type="ECO:0000256" key="1">
    <source>
        <dbReference type="SAM" id="MobiDB-lite"/>
    </source>
</evidence>
<name>A0AA36ENB2_LACSI</name>
<feature type="region of interest" description="Disordered" evidence="1">
    <location>
        <begin position="130"/>
        <end position="189"/>
    </location>
</feature>
<dbReference type="Proteomes" id="UP001177003">
    <property type="component" value="Chromosome 9"/>
</dbReference>